<dbReference type="EMBL" id="JBEDNQ010000010">
    <property type="protein sequence ID" value="MEQ3553284.1"/>
    <property type="molecule type" value="Genomic_DNA"/>
</dbReference>
<keyword evidence="6" id="KW-0224">Dipeptidase</keyword>
<proteinExistence type="inferred from homology"/>
<dbReference type="InterPro" id="IPR029062">
    <property type="entry name" value="Class_I_gatase-like"/>
</dbReference>
<evidence type="ECO:0000256" key="5">
    <source>
        <dbReference type="SAM" id="MobiDB-lite"/>
    </source>
</evidence>
<evidence type="ECO:0000313" key="6">
    <source>
        <dbReference type="EMBL" id="MEQ3553284.1"/>
    </source>
</evidence>
<dbReference type="EC" id="3.4.13.21" evidence="6"/>
<dbReference type="RefSeq" id="WP_349300355.1">
    <property type="nucleotide sequence ID" value="NZ_JBEDNQ010000010.1"/>
</dbReference>
<dbReference type="NCBIfam" id="NF003642">
    <property type="entry name" value="PRK05282.1"/>
    <property type="match status" value="1"/>
</dbReference>
<keyword evidence="7" id="KW-1185">Reference proteome</keyword>
<sequence length="240" mass="25656">MDLLLLSNSTNHGEPRLAHARDALRELYDDREVLFVPYALADHESYTGVTAEAFAEAGLRLRGVHSFADPAAALASAEAVFVGGGNSFRLLRAARRLGLLDAIRAAVRGGARYGGASAGTNLACPTIRTTNDMPIVEPGGFDALGLVVFQINAHYLEHSPGSTHMGETRAERIGEFLEENDVPVLGLREGSWLRVGPQEGVHLYGRDAVLFRRGADPRELPAGSDLSADLSGPARFDEPA</sequence>
<keyword evidence="4" id="KW-0720">Serine protease</keyword>
<evidence type="ECO:0000256" key="3">
    <source>
        <dbReference type="ARBA" id="ARBA00022801"/>
    </source>
</evidence>
<dbReference type="PANTHER" id="PTHR20842">
    <property type="entry name" value="PROTEASE S51 ALPHA-ASPARTYL DIPEPTIDASE"/>
    <property type="match status" value="1"/>
</dbReference>
<evidence type="ECO:0000313" key="7">
    <source>
        <dbReference type="Proteomes" id="UP001494902"/>
    </source>
</evidence>
<organism evidence="6 7">
    <name type="scientific">Pseudonocardia nematodicida</name>
    <dbReference type="NCBI Taxonomy" id="1206997"/>
    <lineage>
        <taxon>Bacteria</taxon>
        <taxon>Bacillati</taxon>
        <taxon>Actinomycetota</taxon>
        <taxon>Actinomycetes</taxon>
        <taxon>Pseudonocardiales</taxon>
        <taxon>Pseudonocardiaceae</taxon>
        <taxon>Pseudonocardia</taxon>
    </lineage>
</organism>
<keyword evidence="3 6" id="KW-0378">Hydrolase</keyword>
<protein>
    <submittedName>
        <fullName evidence="6">Dipeptidase PepE</fullName>
        <ecNumber evidence="6">3.4.13.21</ecNumber>
    </submittedName>
</protein>
<evidence type="ECO:0000256" key="2">
    <source>
        <dbReference type="ARBA" id="ARBA00022670"/>
    </source>
</evidence>
<dbReference type="Pfam" id="PF03575">
    <property type="entry name" value="Peptidase_S51"/>
    <property type="match status" value="1"/>
</dbReference>
<dbReference type="Gene3D" id="3.40.50.880">
    <property type="match status" value="1"/>
</dbReference>
<dbReference type="GO" id="GO:0016805">
    <property type="term" value="F:dipeptidase activity"/>
    <property type="evidence" value="ECO:0007669"/>
    <property type="project" value="UniProtKB-KW"/>
</dbReference>
<dbReference type="PANTHER" id="PTHR20842:SF0">
    <property type="entry name" value="ALPHA-ASPARTYL DIPEPTIDASE"/>
    <property type="match status" value="1"/>
</dbReference>
<name>A0ABV1KG13_9PSEU</name>
<dbReference type="CDD" id="cd03146">
    <property type="entry name" value="GAT1_Peptidase_E"/>
    <property type="match status" value="1"/>
</dbReference>
<feature type="region of interest" description="Disordered" evidence="5">
    <location>
        <begin position="218"/>
        <end position="240"/>
    </location>
</feature>
<evidence type="ECO:0000256" key="1">
    <source>
        <dbReference type="ARBA" id="ARBA00006534"/>
    </source>
</evidence>
<comment type="caution">
    <text evidence="6">The sequence shown here is derived from an EMBL/GenBank/DDBJ whole genome shotgun (WGS) entry which is preliminary data.</text>
</comment>
<reference evidence="6 7" key="1">
    <citation type="submission" date="2024-03" db="EMBL/GenBank/DDBJ databases">
        <title>Draft genome sequence of Pseudonocardia nematodicida JCM 31783.</title>
        <authorList>
            <person name="Butdee W."/>
            <person name="Duangmal K."/>
        </authorList>
    </citation>
    <scope>NUCLEOTIDE SEQUENCE [LARGE SCALE GENOMIC DNA]</scope>
    <source>
        <strain evidence="6 7">JCM 31783</strain>
    </source>
</reference>
<keyword evidence="2" id="KW-0645">Protease</keyword>
<evidence type="ECO:0000256" key="4">
    <source>
        <dbReference type="ARBA" id="ARBA00022825"/>
    </source>
</evidence>
<dbReference type="SUPFAM" id="SSF52317">
    <property type="entry name" value="Class I glutamine amidotransferase-like"/>
    <property type="match status" value="1"/>
</dbReference>
<comment type="similarity">
    <text evidence="1">Belongs to the peptidase S51 family.</text>
</comment>
<accession>A0ABV1KG13</accession>
<dbReference type="InterPro" id="IPR005320">
    <property type="entry name" value="Peptidase_S51"/>
</dbReference>
<gene>
    <name evidence="6" type="primary">pepE</name>
    <name evidence="6" type="ORF">WIS52_22670</name>
</gene>
<dbReference type="Proteomes" id="UP001494902">
    <property type="component" value="Unassembled WGS sequence"/>
</dbReference>